<evidence type="ECO:0000256" key="2">
    <source>
        <dbReference type="ARBA" id="ARBA00022980"/>
    </source>
</evidence>
<dbReference type="PANTHER" id="PTHR33343:SF1">
    <property type="entry name" value="LARGE RIBOSOMAL SUBUNIT PROTEIN BL35M"/>
    <property type="match status" value="1"/>
</dbReference>
<dbReference type="InterPro" id="IPR037229">
    <property type="entry name" value="Ribosomal_bL35_sf"/>
</dbReference>
<name>A0A2G9YV58_9BACT</name>
<evidence type="ECO:0000313" key="8">
    <source>
        <dbReference type="Proteomes" id="UP000229976"/>
    </source>
</evidence>
<comment type="similarity">
    <text evidence="1 5 6">Belongs to the bacterial ribosomal protein bL35 family.</text>
</comment>
<evidence type="ECO:0000256" key="4">
    <source>
        <dbReference type="ARBA" id="ARBA00071664"/>
    </source>
</evidence>
<dbReference type="PRINTS" id="PR00064">
    <property type="entry name" value="RIBOSOMALL35"/>
</dbReference>
<dbReference type="EMBL" id="PCRO01000004">
    <property type="protein sequence ID" value="PIP23128.1"/>
    <property type="molecule type" value="Genomic_DNA"/>
</dbReference>
<gene>
    <name evidence="5" type="primary">rpmI</name>
    <name evidence="7" type="ORF">COX37_00210</name>
</gene>
<evidence type="ECO:0000256" key="3">
    <source>
        <dbReference type="ARBA" id="ARBA00023274"/>
    </source>
</evidence>
<keyword evidence="2 5" id="KW-0689">Ribosomal protein</keyword>
<protein>
    <recommendedName>
        <fullName evidence="4 5">Large ribosomal subunit protein bL35</fullName>
    </recommendedName>
</protein>
<evidence type="ECO:0000313" key="7">
    <source>
        <dbReference type="EMBL" id="PIP23128.1"/>
    </source>
</evidence>
<organism evidence="7 8">
    <name type="scientific">Candidatus Nealsonbacteria bacterium CG23_combo_of_CG06-09_8_20_14_all_39_17</name>
    <dbReference type="NCBI Taxonomy" id="1974722"/>
    <lineage>
        <taxon>Bacteria</taxon>
        <taxon>Candidatus Nealsoniibacteriota</taxon>
    </lineage>
</organism>
<dbReference type="NCBIfam" id="TIGR00001">
    <property type="entry name" value="rpmI_bact"/>
    <property type="match status" value="1"/>
</dbReference>
<sequence length="63" mass="7485">MKIKTRKSITKRFKVTKNGKILRRPCGQDHLRSKKTGEQVRKKRKWATVSDSEIKKIKKLLHI</sequence>
<dbReference type="PANTHER" id="PTHR33343">
    <property type="entry name" value="54S RIBOSOMAL PROTEIN BL35M"/>
    <property type="match status" value="1"/>
</dbReference>
<dbReference type="AlphaFoldDB" id="A0A2G9YV58"/>
<reference evidence="7 8" key="1">
    <citation type="submission" date="2017-09" db="EMBL/GenBank/DDBJ databases">
        <title>Depth-based differentiation of microbial function through sediment-hosted aquifers and enrichment of novel symbionts in the deep terrestrial subsurface.</title>
        <authorList>
            <person name="Probst A.J."/>
            <person name="Ladd B."/>
            <person name="Jarett J.K."/>
            <person name="Geller-Mcgrath D.E."/>
            <person name="Sieber C.M."/>
            <person name="Emerson J.B."/>
            <person name="Anantharaman K."/>
            <person name="Thomas B.C."/>
            <person name="Malmstrom R."/>
            <person name="Stieglmeier M."/>
            <person name="Klingl A."/>
            <person name="Woyke T."/>
            <person name="Ryan C.M."/>
            <person name="Banfield J.F."/>
        </authorList>
    </citation>
    <scope>NUCLEOTIDE SEQUENCE [LARGE SCALE GENOMIC DNA]</scope>
    <source>
        <strain evidence="7">CG23_combo_of_CG06-09_8_20_14_all_39_17</strain>
    </source>
</reference>
<proteinExistence type="inferred from homology"/>
<dbReference type="HAMAP" id="MF_00514">
    <property type="entry name" value="Ribosomal_bL35"/>
    <property type="match status" value="1"/>
</dbReference>
<dbReference type="GO" id="GO:0015934">
    <property type="term" value="C:large ribosomal subunit"/>
    <property type="evidence" value="ECO:0007669"/>
    <property type="project" value="TreeGrafter"/>
</dbReference>
<dbReference type="FunFam" id="4.10.410.60:FF:000001">
    <property type="entry name" value="50S ribosomal protein L35"/>
    <property type="match status" value="1"/>
</dbReference>
<dbReference type="InterPro" id="IPR021137">
    <property type="entry name" value="Ribosomal_bL35-like"/>
</dbReference>
<dbReference type="SUPFAM" id="SSF143034">
    <property type="entry name" value="L35p-like"/>
    <property type="match status" value="1"/>
</dbReference>
<accession>A0A2G9YV58</accession>
<evidence type="ECO:0000256" key="6">
    <source>
        <dbReference type="RuleBase" id="RU000568"/>
    </source>
</evidence>
<evidence type="ECO:0000256" key="5">
    <source>
        <dbReference type="HAMAP-Rule" id="MF_00514"/>
    </source>
</evidence>
<dbReference type="InterPro" id="IPR001706">
    <property type="entry name" value="Ribosomal_bL35"/>
</dbReference>
<evidence type="ECO:0000256" key="1">
    <source>
        <dbReference type="ARBA" id="ARBA00006598"/>
    </source>
</evidence>
<dbReference type="Proteomes" id="UP000229976">
    <property type="component" value="Unassembled WGS sequence"/>
</dbReference>
<dbReference type="Pfam" id="PF01632">
    <property type="entry name" value="Ribosomal_L35p"/>
    <property type="match status" value="1"/>
</dbReference>
<comment type="caution">
    <text evidence="7">The sequence shown here is derived from an EMBL/GenBank/DDBJ whole genome shotgun (WGS) entry which is preliminary data.</text>
</comment>
<keyword evidence="3 5" id="KW-0687">Ribonucleoprotein</keyword>
<dbReference type="GO" id="GO:0006412">
    <property type="term" value="P:translation"/>
    <property type="evidence" value="ECO:0007669"/>
    <property type="project" value="UniProtKB-UniRule"/>
</dbReference>
<dbReference type="Gene3D" id="4.10.410.60">
    <property type="match status" value="1"/>
</dbReference>
<dbReference type="GO" id="GO:0003735">
    <property type="term" value="F:structural constituent of ribosome"/>
    <property type="evidence" value="ECO:0007669"/>
    <property type="project" value="InterPro"/>
</dbReference>